<dbReference type="SMART" id="SM00278">
    <property type="entry name" value="HhH1"/>
    <property type="match status" value="3"/>
</dbReference>
<evidence type="ECO:0000313" key="8">
    <source>
        <dbReference type="EMBL" id="ADK81138.1"/>
    </source>
</evidence>
<comment type="domain">
    <text evidence="6">Has three domains with a flexible linker between the domains II and III and assumes an 'L' shape. Domain III is highly mobile and contacts RuvB.</text>
</comment>
<keyword evidence="9" id="KW-1185">Reference proteome</keyword>
<keyword evidence="8" id="KW-0547">Nucleotide-binding</keyword>
<comment type="caution">
    <text evidence="6">Lacks conserved residue(s) required for the propagation of feature annotation.</text>
</comment>
<feature type="region of interest" description="Domain III" evidence="6">
    <location>
        <begin position="143"/>
        <end position="202"/>
    </location>
</feature>
<dbReference type="InterPro" id="IPR013849">
    <property type="entry name" value="DNA_helicase_Holl-junc_RuvA_I"/>
</dbReference>
<dbReference type="Pfam" id="PF14520">
    <property type="entry name" value="HHH_5"/>
    <property type="match status" value="1"/>
</dbReference>
<sequence>MIESLTGTITGRQGTVLFLSTGAIEWALEATSSAAMKFASSKETVQIPVHLIHREDAMLLFAFASKKERNLFRELLKVSGIGPKQAVRILSGMEADRFIAALENEDVDLLSSIPGVGKKSAGKIILALRGKLTPAEEEGEAGDESLPFKELVEALNGMGFDRKLAEKALKAALNELEPERFEHDHEKLERELFRAAIVRLSS</sequence>
<dbReference type="GO" id="GO:0005737">
    <property type="term" value="C:cytoplasm"/>
    <property type="evidence" value="ECO:0007669"/>
    <property type="project" value="UniProtKB-SubCell"/>
</dbReference>
<keyword evidence="8" id="KW-0347">Helicase</keyword>
<keyword evidence="5 6" id="KW-0234">DNA repair</keyword>
<dbReference type="Gene3D" id="2.40.50.140">
    <property type="entry name" value="Nucleic acid-binding proteins"/>
    <property type="match status" value="1"/>
</dbReference>
<evidence type="ECO:0000256" key="3">
    <source>
        <dbReference type="ARBA" id="ARBA00023125"/>
    </source>
</evidence>
<dbReference type="KEGG" id="ssm:Spirs_2016"/>
<evidence type="ECO:0000313" key="9">
    <source>
        <dbReference type="Proteomes" id="UP000002318"/>
    </source>
</evidence>
<dbReference type="EMBL" id="CP002116">
    <property type="protein sequence ID" value="ADK81138.1"/>
    <property type="molecule type" value="Genomic_DNA"/>
</dbReference>
<dbReference type="Gene3D" id="1.10.150.20">
    <property type="entry name" value="5' to 3' exonuclease, C-terminal subdomain"/>
    <property type="match status" value="1"/>
</dbReference>
<dbReference type="InterPro" id="IPR003583">
    <property type="entry name" value="Hlx-hairpin-Hlx_DNA-bd_motif"/>
</dbReference>
<organism evidence="8 9">
    <name type="scientific">Sediminispirochaeta smaragdinae (strain DSM 11293 / JCM 15392 / SEBR 4228)</name>
    <name type="common">Spirochaeta smaragdinae</name>
    <dbReference type="NCBI Taxonomy" id="573413"/>
    <lineage>
        <taxon>Bacteria</taxon>
        <taxon>Pseudomonadati</taxon>
        <taxon>Spirochaetota</taxon>
        <taxon>Spirochaetia</taxon>
        <taxon>Spirochaetales</taxon>
        <taxon>Spirochaetaceae</taxon>
        <taxon>Sediminispirochaeta</taxon>
    </lineage>
</organism>
<keyword evidence="8" id="KW-0378">Hydrolase</keyword>
<comment type="function">
    <text evidence="6">The RuvA-RuvB-RuvC complex processes Holliday junction (HJ) DNA during genetic recombination and DNA repair, while the RuvA-RuvB complex plays an important role in the rescue of blocked DNA replication forks via replication fork reversal (RFR). RuvA specifically binds to HJ cruciform DNA, conferring on it an open structure. The RuvB hexamer acts as an ATP-dependent pump, pulling dsDNA into and through the RuvAB complex. HJ branch migration allows RuvC to scan DNA until it finds its consensus sequence, where it cleaves and resolves the cruciform DNA.</text>
</comment>
<evidence type="ECO:0000259" key="7">
    <source>
        <dbReference type="SMART" id="SM00278"/>
    </source>
</evidence>
<comment type="subcellular location">
    <subcellularLocation>
        <location evidence="6">Cytoplasm</location>
    </subcellularLocation>
</comment>
<dbReference type="Pfam" id="PF01330">
    <property type="entry name" value="RuvA_N"/>
    <property type="match status" value="1"/>
</dbReference>
<dbReference type="InterPro" id="IPR009060">
    <property type="entry name" value="UBA-like_sf"/>
</dbReference>
<dbReference type="RefSeq" id="WP_013254602.1">
    <property type="nucleotide sequence ID" value="NC_014364.1"/>
</dbReference>
<keyword evidence="4 6" id="KW-0233">DNA recombination</keyword>
<keyword evidence="2 6" id="KW-0227">DNA damage</keyword>
<evidence type="ECO:0000256" key="2">
    <source>
        <dbReference type="ARBA" id="ARBA00022763"/>
    </source>
</evidence>
<dbReference type="SUPFAM" id="SSF50249">
    <property type="entry name" value="Nucleic acid-binding proteins"/>
    <property type="match status" value="1"/>
</dbReference>
<evidence type="ECO:0000256" key="5">
    <source>
        <dbReference type="ARBA" id="ARBA00023204"/>
    </source>
</evidence>
<evidence type="ECO:0000256" key="4">
    <source>
        <dbReference type="ARBA" id="ARBA00023172"/>
    </source>
</evidence>
<evidence type="ECO:0000256" key="1">
    <source>
        <dbReference type="ARBA" id="ARBA00022490"/>
    </source>
</evidence>
<dbReference type="SUPFAM" id="SSF46934">
    <property type="entry name" value="UBA-like"/>
    <property type="match status" value="1"/>
</dbReference>
<keyword evidence="1 6" id="KW-0963">Cytoplasm</keyword>
<dbReference type="GO" id="GO:0048476">
    <property type="term" value="C:Holliday junction resolvase complex"/>
    <property type="evidence" value="ECO:0007669"/>
    <property type="project" value="UniProtKB-UniRule"/>
</dbReference>
<comment type="subunit">
    <text evidence="6">Homotetramer. Forms an RuvA(8)-RuvB(12)-Holliday junction (HJ) complex. HJ DNA is sandwiched between 2 RuvA tetramers; dsDNA enters through RuvA and exits via RuvB. An RuvB hexamer assembles on each DNA strand where it exits the tetramer. Each RuvB hexamer is contacted by two RuvA subunits (via domain III) on 2 adjacent RuvB subunits; this complex drives branch migration. In the full resolvosome a probable DNA-RuvA(4)-RuvB(12)-RuvC(2) complex forms which resolves the HJ.</text>
</comment>
<reference evidence="8 9" key="1">
    <citation type="journal article" date="2010" name="Stand. Genomic Sci.">
        <title>Complete genome sequence of Spirochaeta smaragdinae type strain (SEBR 4228).</title>
        <authorList>
            <person name="Mavromatis K."/>
            <person name="Yasawong M."/>
            <person name="Chertkov O."/>
            <person name="Lapidus A."/>
            <person name="Lucas S."/>
            <person name="Nolan M."/>
            <person name="Del Rio T.G."/>
            <person name="Tice H."/>
            <person name="Cheng J.F."/>
            <person name="Pitluck S."/>
            <person name="Liolios K."/>
            <person name="Ivanova N."/>
            <person name="Tapia R."/>
            <person name="Han C."/>
            <person name="Bruce D."/>
            <person name="Goodwin L."/>
            <person name="Pati A."/>
            <person name="Chen A."/>
            <person name="Palaniappan K."/>
            <person name="Land M."/>
            <person name="Hauser L."/>
            <person name="Chang Y.J."/>
            <person name="Jeffries C.D."/>
            <person name="Detter J.C."/>
            <person name="Rohde M."/>
            <person name="Brambilla E."/>
            <person name="Spring S."/>
            <person name="Goker M."/>
            <person name="Sikorski J."/>
            <person name="Woyke T."/>
            <person name="Bristow J."/>
            <person name="Eisen J.A."/>
            <person name="Markowitz V."/>
            <person name="Hugenholtz P."/>
            <person name="Klenk H.P."/>
            <person name="Kyrpides N.C."/>
        </authorList>
    </citation>
    <scope>NUCLEOTIDE SEQUENCE [LARGE SCALE GENOMIC DNA]</scope>
    <source>
        <strain evidence="9">DSM 11293 / JCM 15392 / SEBR 4228</strain>
    </source>
</reference>
<dbReference type="Proteomes" id="UP000002318">
    <property type="component" value="Chromosome"/>
</dbReference>
<dbReference type="NCBIfam" id="TIGR00084">
    <property type="entry name" value="ruvA"/>
    <property type="match status" value="1"/>
</dbReference>
<feature type="domain" description="Helix-hairpin-helix DNA-binding motif class 1" evidence="7">
    <location>
        <begin position="108"/>
        <end position="127"/>
    </location>
</feature>
<feature type="region of interest" description="Domain I" evidence="6">
    <location>
        <begin position="1"/>
        <end position="64"/>
    </location>
</feature>
<dbReference type="STRING" id="573413.Spirs_2016"/>
<gene>
    <name evidence="6" type="primary">ruvA</name>
    <name evidence="8" type="ordered locus">Spirs_2016</name>
</gene>
<comment type="similarity">
    <text evidence="6">Belongs to the RuvA family.</text>
</comment>
<dbReference type="GO" id="GO:0009378">
    <property type="term" value="F:four-way junction helicase activity"/>
    <property type="evidence" value="ECO:0007669"/>
    <property type="project" value="InterPro"/>
</dbReference>
<keyword evidence="8" id="KW-0067">ATP-binding</keyword>
<dbReference type="HOGENOM" id="CLU_087936_1_0_12"/>
<accession>E1R1J7</accession>
<evidence type="ECO:0000256" key="6">
    <source>
        <dbReference type="HAMAP-Rule" id="MF_00031"/>
    </source>
</evidence>
<dbReference type="GO" id="GO:0006281">
    <property type="term" value="P:DNA repair"/>
    <property type="evidence" value="ECO:0007669"/>
    <property type="project" value="UniProtKB-UniRule"/>
</dbReference>
<keyword evidence="3 6" id="KW-0238">DNA-binding</keyword>
<dbReference type="GO" id="GO:0006310">
    <property type="term" value="P:DNA recombination"/>
    <property type="evidence" value="ECO:0007669"/>
    <property type="project" value="UniProtKB-UniRule"/>
</dbReference>
<dbReference type="InterPro" id="IPR012340">
    <property type="entry name" value="NA-bd_OB-fold"/>
</dbReference>
<dbReference type="InterPro" id="IPR010994">
    <property type="entry name" value="RuvA_2-like"/>
</dbReference>
<dbReference type="AlphaFoldDB" id="E1R1J7"/>
<dbReference type="GO" id="GO:0005524">
    <property type="term" value="F:ATP binding"/>
    <property type="evidence" value="ECO:0007669"/>
    <property type="project" value="InterPro"/>
</dbReference>
<dbReference type="OrthoDB" id="5293449at2"/>
<proteinExistence type="inferred from homology"/>
<dbReference type="GO" id="GO:0000400">
    <property type="term" value="F:four-way junction DNA binding"/>
    <property type="evidence" value="ECO:0007669"/>
    <property type="project" value="UniProtKB-UniRule"/>
</dbReference>
<protein>
    <recommendedName>
        <fullName evidence="6">Holliday junction branch migration complex subunit RuvA</fullName>
    </recommendedName>
</protein>
<feature type="domain" description="Helix-hairpin-helix DNA-binding motif class 1" evidence="7">
    <location>
        <begin position="150"/>
        <end position="171"/>
    </location>
</feature>
<dbReference type="InterPro" id="IPR000085">
    <property type="entry name" value="RuvA"/>
</dbReference>
<dbReference type="SUPFAM" id="SSF47781">
    <property type="entry name" value="RuvA domain 2-like"/>
    <property type="match status" value="1"/>
</dbReference>
<dbReference type="eggNOG" id="COG0632">
    <property type="taxonomic scope" value="Bacteria"/>
</dbReference>
<feature type="domain" description="Helix-hairpin-helix DNA-binding motif class 1" evidence="7">
    <location>
        <begin position="73"/>
        <end position="92"/>
    </location>
</feature>
<name>E1R1J7_SEDSS</name>
<dbReference type="HAMAP" id="MF_00031">
    <property type="entry name" value="DNA_HJ_migration_RuvA"/>
    <property type="match status" value="1"/>
</dbReference>